<dbReference type="RefSeq" id="WP_329415850.1">
    <property type="nucleotide sequence ID" value="NZ_CP109441.1"/>
</dbReference>
<keyword evidence="2" id="KW-0719">Serine esterase</keyword>
<dbReference type="SUPFAM" id="SSF53474">
    <property type="entry name" value="alpha/beta-Hydrolases"/>
    <property type="match status" value="1"/>
</dbReference>
<evidence type="ECO:0000256" key="5">
    <source>
        <dbReference type="SAM" id="MobiDB-lite"/>
    </source>
</evidence>
<dbReference type="PANTHER" id="PTHR33630:SF9">
    <property type="entry name" value="CUTINASE 4"/>
    <property type="match status" value="1"/>
</dbReference>
<sequence length="522" mass="53709">MPYPAAFGGIVPGAATPPYAQSVFAGLDELRSMARAISNRCENTSLALLGYSQGAHVVSLFLREVGLGYGVVAPDKIAGAALFADPTRDPGAPVFPGAPGQRTPAPAPGTDRTALAGLPPVAQTMPAGGGIGPQQDIAADFGALTGRVASLCVAEDLACDAPTGAPILHALTNIIGQALLSPLDPFTGLSSIIQAVVATTVKTAAAVVSHDVDGNTVESLTLTSERTLSQRLSEASDPRVPVYGPDAQAALLKVATVTLNILLAVVGVTLEPSEVAEILSVGENQPLDGIALLTEKITGPRFPSEPIGPAGNLVTQAFDAVAFAVADNAALLEPAMWARYQDVVARHGAYVWESVTETGQTPTQFVADWFSALARSLATRTGSTVKAKATAAPSAASRPIDPHQAVAPGDASPPSSQAAEQATAKSTLLHRAPLKRMSASVTADQADTAMWDCVWMLLVFLVSWRLLRHRLTAGDDAGVRSNFLAGSANSPLNSASWYWSAPPIAAAVGAMSIIAVSSRELL</sequence>
<protein>
    <submittedName>
        <fullName evidence="6">Cutinase family protein</fullName>
    </submittedName>
</protein>
<keyword evidence="7" id="KW-1185">Reference proteome</keyword>
<keyword evidence="4" id="KW-1015">Disulfide bond</keyword>
<dbReference type="InterPro" id="IPR000675">
    <property type="entry name" value="Cutinase/axe"/>
</dbReference>
<name>A0ABZ1Z652_9NOCA</name>
<evidence type="ECO:0000313" key="7">
    <source>
        <dbReference type="Proteomes" id="UP001432062"/>
    </source>
</evidence>
<comment type="similarity">
    <text evidence="1">Belongs to the cutinase family.</text>
</comment>
<feature type="compositionally biased region" description="Low complexity" evidence="5">
    <location>
        <begin position="412"/>
        <end position="423"/>
    </location>
</feature>
<accession>A0ABZ1Z652</accession>
<keyword evidence="3" id="KW-0378">Hydrolase</keyword>
<dbReference type="Pfam" id="PF01083">
    <property type="entry name" value="Cutinase"/>
    <property type="match status" value="1"/>
</dbReference>
<evidence type="ECO:0000256" key="3">
    <source>
        <dbReference type="ARBA" id="ARBA00022801"/>
    </source>
</evidence>
<organism evidence="6 7">
    <name type="scientific">Nocardia vinacea</name>
    <dbReference type="NCBI Taxonomy" id="96468"/>
    <lineage>
        <taxon>Bacteria</taxon>
        <taxon>Bacillati</taxon>
        <taxon>Actinomycetota</taxon>
        <taxon>Actinomycetes</taxon>
        <taxon>Mycobacteriales</taxon>
        <taxon>Nocardiaceae</taxon>
        <taxon>Nocardia</taxon>
    </lineage>
</organism>
<feature type="region of interest" description="Disordered" evidence="5">
    <location>
        <begin position="389"/>
        <end position="423"/>
    </location>
</feature>
<evidence type="ECO:0000256" key="4">
    <source>
        <dbReference type="ARBA" id="ARBA00023157"/>
    </source>
</evidence>
<evidence type="ECO:0000313" key="6">
    <source>
        <dbReference type="EMBL" id="WUV51024.1"/>
    </source>
</evidence>
<dbReference type="Proteomes" id="UP001432062">
    <property type="component" value="Chromosome"/>
</dbReference>
<evidence type="ECO:0000256" key="2">
    <source>
        <dbReference type="ARBA" id="ARBA00022487"/>
    </source>
</evidence>
<evidence type="ECO:0000256" key="1">
    <source>
        <dbReference type="ARBA" id="ARBA00007534"/>
    </source>
</evidence>
<reference evidence="6" key="1">
    <citation type="submission" date="2022-10" db="EMBL/GenBank/DDBJ databases">
        <title>The complete genomes of actinobacterial strains from the NBC collection.</title>
        <authorList>
            <person name="Joergensen T.S."/>
            <person name="Alvarez Arevalo M."/>
            <person name="Sterndorff E.B."/>
            <person name="Faurdal D."/>
            <person name="Vuksanovic O."/>
            <person name="Mourched A.-S."/>
            <person name="Charusanti P."/>
            <person name="Shaw S."/>
            <person name="Blin K."/>
            <person name="Weber T."/>
        </authorList>
    </citation>
    <scope>NUCLEOTIDE SEQUENCE</scope>
    <source>
        <strain evidence="6">NBC_01482</strain>
    </source>
</reference>
<dbReference type="Gene3D" id="3.40.50.1820">
    <property type="entry name" value="alpha/beta hydrolase"/>
    <property type="match status" value="1"/>
</dbReference>
<dbReference type="EMBL" id="CP109441">
    <property type="protein sequence ID" value="WUV51024.1"/>
    <property type="molecule type" value="Genomic_DNA"/>
</dbReference>
<proteinExistence type="inferred from homology"/>
<dbReference type="SMART" id="SM01110">
    <property type="entry name" value="Cutinase"/>
    <property type="match status" value="1"/>
</dbReference>
<gene>
    <name evidence="6" type="ORF">OG563_11575</name>
</gene>
<dbReference type="PANTHER" id="PTHR33630">
    <property type="entry name" value="CUTINASE RV1984C-RELATED-RELATED"/>
    <property type="match status" value="1"/>
</dbReference>
<dbReference type="InterPro" id="IPR029058">
    <property type="entry name" value="AB_hydrolase_fold"/>
</dbReference>